<dbReference type="PANTHER" id="PTHR38618:SF2">
    <property type="entry name" value="F-BOX DOMAIN-CONTAINING PROTEIN-RELATED"/>
    <property type="match status" value="1"/>
</dbReference>
<proteinExistence type="predicted"/>
<dbReference type="Proteomes" id="UP000024635">
    <property type="component" value="Unassembled WGS sequence"/>
</dbReference>
<accession>A0A016S6T2</accession>
<dbReference type="EMBL" id="JARK01001616">
    <property type="protein sequence ID" value="EYB86353.1"/>
    <property type="molecule type" value="Genomic_DNA"/>
</dbReference>
<reference evidence="2" key="1">
    <citation type="journal article" date="2015" name="Nat. Genet.">
        <title>The genome and transcriptome of the zoonotic hookworm Ancylostoma ceylanicum identify infection-specific gene families.</title>
        <authorList>
            <person name="Schwarz E.M."/>
            <person name="Hu Y."/>
            <person name="Antoshechkin I."/>
            <person name="Miller M.M."/>
            <person name="Sternberg P.W."/>
            <person name="Aroian R.V."/>
        </authorList>
    </citation>
    <scope>NUCLEOTIDE SEQUENCE</scope>
    <source>
        <strain evidence="2">HY135</strain>
    </source>
</reference>
<gene>
    <name evidence="1" type="primary">Acey_s0280.g1213</name>
    <name evidence="1" type="ORF">Y032_0280g1213</name>
</gene>
<dbReference type="PANTHER" id="PTHR38618">
    <property type="entry name" value="PROTEIN CBG21701-RELATED"/>
    <property type="match status" value="1"/>
</dbReference>
<sequence length="284" mass="32981">MVRTCELRRFGALESPISDLLASVDQAANISSKDGSRKLEEFMRNLKRDPEWARSIPFVKLNAMVPKDVQMELVAHAYLNVNARPKQLVVLTKCMDTADLTEHIKRAFEPTEVPMQKSLFRLYCRNATPNLRSLIRSILTATAATPGLEVEYTDVLGEVCYKGSKVRMKTSDIKRFCTLEDAGRSMGMRYLTTFNCRSTRNPHRVMDIRYYDEMKPDYSRVTYIHLDHEAFNHRPLRFSDVNVEIPFDVDTDHMTPLHQMYPHVYDLNEMIRKLHAQHSQQHSL</sequence>
<evidence type="ECO:0000313" key="1">
    <source>
        <dbReference type="EMBL" id="EYB86353.1"/>
    </source>
</evidence>
<name>A0A016S6T2_9BILA</name>
<evidence type="ECO:0000313" key="2">
    <source>
        <dbReference type="Proteomes" id="UP000024635"/>
    </source>
</evidence>
<protein>
    <submittedName>
        <fullName evidence="1">Uncharacterized protein</fullName>
    </submittedName>
</protein>
<dbReference type="OrthoDB" id="5844821at2759"/>
<comment type="caution">
    <text evidence="1">The sequence shown here is derived from an EMBL/GenBank/DDBJ whole genome shotgun (WGS) entry which is preliminary data.</text>
</comment>
<dbReference type="AlphaFoldDB" id="A0A016S6T2"/>
<organism evidence="1 2">
    <name type="scientific">Ancylostoma ceylanicum</name>
    <dbReference type="NCBI Taxonomy" id="53326"/>
    <lineage>
        <taxon>Eukaryota</taxon>
        <taxon>Metazoa</taxon>
        <taxon>Ecdysozoa</taxon>
        <taxon>Nematoda</taxon>
        <taxon>Chromadorea</taxon>
        <taxon>Rhabditida</taxon>
        <taxon>Rhabditina</taxon>
        <taxon>Rhabditomorpha</taxon>
        <taxon>Strongyloidea</taxon>
        <taxon>Ancylostomatidae</taxon>
        <taxon>Ancylostomatinae</taxon>
        <taxon>Ancylostoma</taxon>
    </lineage>
</organism>
<keyword evidence="2" id="KW-1185">Reference proteome</keyword>